<gene>
    <name evidence="2" type="ORF">JRQ81_003013</name>
</gene>
<keyword evidence="3" id="KW-1185">Reference proteome</keyword>
<protein>
    <submittedName>
        <fullName evidence="2">Uncharacterized protein</fullName>
    </submittedName>
</protein>
<dbReference type="Proteomes" id="UP001142489">
    <property type="component" value="Unassembled WGS sequence"/>
</dbReference>
<sequence>ANGYSENEIRRAIKPKKKHQTEEEIQPPTNKVLLTYIKEVTDLMDKVLKKYNLQTVFRPTTKIQQMLQQRTNETHSPLQ</sequence>
<dbReference type="EMBL" id="JAPFRF010000011">
    <property type="protein sequence ID" value="KAJ7316851.1"/>
    <property type="molecule type" value="Genomic_DNA"/>
</dbReference>
<accession>A0A9Q0XJP4</accession>
<name>A0A9Q0XJP4_9SAUR</name>
<proteinExistence type="predicted"/>
<evidence type="ECO:0000313" key="2">
    <source>
        <dbReference type="EMBL" id="KAJ7316851.1"/>
    </source>
</evidence>
<dbReference type="OrthoDB" id="8963429at2759"/>
<feature type="region of interest" description="Disordered" evidence="1">
    <location>
        <begin position="1"/>
        <end position="25"/>
    </location>
</feature>
<reference evidence="2" key="1">
    <citation type="journal article" date="2023" name="DNA Res.">
        <title>Chromosome-level genome assembly of Phrynocephalus forsythii using third-generation DNA sequencing and Hi-C analysis.</title>
        <authorList>
            <person name="Qi Y."/>
            <person name="Zhao W."/>
            <person name="Zhao Y."/>
            <person name="Niu C."/>
            <person name="Cao S."/>
            <person name="Zhang Y."/>
        </authorList>
    </citation>
    <scope>NUCLEOTIDE SEQUENCE</scope>
    <source>
        <tissue evidence="2">Muscle</tissue>
    </source>
</reference>
<evidence type="ECO:0000256" key="1">
    <source>
        <dbReference type="SAM" id="MobiDB-lite"/>
    </source>
</evidence>
<feature type="non-terminal residue" evidence="2">
    <location>
        <position position="1"/>
    </location>
</feature>
<comment type="caution">
    <text evidence="2">The sequence shown here is derived from an EMBL/GenBank/DDBJ whole genome shotgun (WGS) entry which is preliminary data.</text>
</comment>
<feature type="non-terminal residue" evidence="2">
    <location>
        <position position="79"/>
    </location>
</feature>
<dbReference type="AlphaFoldDB" id="A0A9Q0XJP4"/>
<evidence type="ECO:0000313" key="3">
    <source>
        <dbReference type="Proteomes" id="UP001142489"/>
    </source>
</evidence>
<organism evidence="2 3">
    <name type="scientific">Phrynocephalus forsythii</name>
    <dbReference type="NCBI Taxonomy" id="171643"/>
    <lineage>
        <taxon>Eukaryota</taxon>
        <taxon>Metazoa</taxon>
        <taxon>Chordata</taxon>
        <taxon>Craniata</taxon>
        <taxon>Vertebrata</taxon>
        <taxon>Euteleostomi</taxon>
        <taxon>Lepidosauria</taxon>
        <taxon>Squamata</taxon>
        <taxon>Bifurcata</taxon>
        <taxon>Unidentata</taxon>
        <taxon>Episquamata</taxon>
        <taxon>Toxicofera</taxon>
        <taxon>Iguania</taxon>
        <taxon>Acrodonta</taxon>
        <taxon>Agamidae</taxon>
        <taxon>Agaminae</taxon>
        <taxon>Phrynocephalus</taxon>
    </lineage>
</organism>